<evidence type="ECO:0000313" key="9">
    <source>
        <dbReference type="EMBL" id="MCW3784454.1"/>
    </source>
</evidence>
<accession>A0ABT3J9T3</accession>
<dbReference type="RefSeq" id="WP_264773686.1">
    <property type="nucleotide sequence ID" value="NZ_JAPDOG010000044.1"/>
</dbReference>
<dbReference type="PANTHER" id="PTHR43643:SF3">
    <property type="entry name" value="HISTIDINOL-PHOSPHATE AMINOTRANSFERASE"/>
    <property type="match status" value="1"/>
</dbReference>
<dbReference type="InterPro" id="IPR015422">
    <property type="entry name" value="PyrdxlP-dep_Trfase_small"/>
</dbReference>
<dbReference type="PROSITE" id="PS00599">
    <property type="entry name" value="AA_TRANSFER_CLASS_2"/>
    <property type="match status" value="1"/>
</dbReference>
<keyword evidence="10" id="KW-1185">Reference proteome</keyword>
<comment type="cofactor">
    <cofactor evidence="1 7">
        <name>pyridoxal 5'-phosphate</name>
        <dbReference type="ChEBI" id="CHEBI:597326"/>
    </cofactor>
</comment>
<proteinExistence type="inferred from homology"/>
<organism evidence="9 10">
    <name type="scientific">Defluviimonas salinarum</name>
    <dbReference type="NCBI Taxonomy" id="2992147"/>
    <lineage>
        <taxon>Bacteria</taxon>
        <taxon>Pseudomonadati</taxon>
        <taxon>Pseudomonadota</taxon>
        <taxon>Alphaproteobacteria</taxon>
        <taxon>Rhodobacterales</taxon>
        <taxon>Paracoccaceae</taxon>
        <taxon>Albidovulum</taxon>
    </lineage>
</organism>
<keyword evidence="4" id="KW-0808">Transferase</keyword>
<comment type="similarity">
    <text evidence="2">Belongs to the class-II pyridoxal-phosphate-dependent aminotransferase family. Histidinol-phosphate aminotransferase subfamily.</text>
</comment>
<evidence type="ECO:0000256" key="5">
    <source>
        <dbReference type="ARBA" id="ARBA00022898"/>
    </source>
</evidence>
<evidence type="ECO:0000313" key="10">
    <source>
        <dbReference type="Proteomes" id="UP001207582"/>
    </source>
</evidence>
<keyword evidence="5 7" id="KW-0663">Pyridoxal phosphate</keyword>
<comment type="caution">
    <text evidence="9">The sequence shown here is derived from an EMBL/GenBank/DDBJ whole genome shotgun (WGS) entry which is preliminary data.</text>
</comment>
<evidence type="ECO:0000256" key="3">
    <source>
        <dbReference type="ARBA" id="ARBA00022576"/>
    </source>
</evidence>
<evidence type="ECO:0000256" key="1">
    <source>
        <dbReference type="ARBA" id="ARBA00001933"/>
    </source>
</evidence>
<sequence>MIRAVPNVAAMAPYALADLGPAGSVSLAQNESAFGPSPMALKAGEAALAGAALYPDPDWSELRAAIAEVHGLDASRILCGAGSMELIGCLIRAFAGPGDEVLGTDHGYLFVATACLQAGVGYVKAAEQDLTVSVDALLAKITSRTRIAFLCNPGNPTGTRIPNAEILRLREALPAGVLLVVDQAYGEFDDQDPAPVFALAGRDDTVVLRTFSKAYALAGARAGWGLFPEEIGREARKLLNPNNVSAVSQAMAAAAMRDGAHMREFAAKTAAIRNAFAERLATAGYRIPPSHTNFVLIPFAGAEAARAADARLRAAGLLMRGMGGYGLGQCLRATVVAPEHMDRAAEILAAFREEGHDR</sequence>
<dbReference type="Gene3D" id="3.90.1150.10">
    <property type="entry name" value="Aspartate Aminotransferase, domain 1"/>
    <property type="match status" value="1"/>
</dbReference>
<evidence type="ECO:0000256" key="6">
    <source>
        <dbReference type="ARBA" id="ARBA00029440"/>
    </source>
</evidence>
<dbReference type="InterPro" id="IPR015421">
    <property type="entry name" value="PyrdxlP-dep_Trfase_major"/>
</dbReference>
<feature type="domain" description="Aminotransferase class I/classII large" evidence="8">
    <location>
        <begin position="25"/>
        <end position="347"/>
    </location>
</feature>
<dbReference type="GO" id="GO:0008483">
    <property type="term" value="F:transaminase activity"/>
    <property type="evidence" value="ECO:0007669"/>
    <property type="project" value="UniProtKB-KW"/>
</dbReference>
<dbReference type="CDD" id="cd00609">
    <property type="entry name" value="AAT_like"/>
    <property type="match status" value="1"/>
</dbReference>
<dbReference type="InterPro" id="IPR004839">
    <property type="entry name" value="Aminotransferase_I/II_large"/>
</dbReference>
<dbReference type="InterPro" id="IPR050106">
    <property type="entry name" value="HistidinolP_aminotransfase"/>
</dbReference>
<keyword evidence="3 9" id="KW-0032">Aminotransferase</keyword>
<evidence type="ECO:0000256" key="7">
    <source>
        <dbReference type="RuleBase" id="RU003693"/>
    </source>
</evidence>
<evidence type="ECO:0000259" key="8">
    <source>
        <dbReference type="Pfam" id="PF00155"/>
    </source>
</evidence>
<dbReference type="Proteomes" id="UP001207582">
    <property type="component" value="Unassembled WGS sequence"/>
</dbReference>
<evidence type="ECO:0000256" key="4">
    <source>
        <dbReference type="ARBA" id="ARBA00022679"/>
    </source>
</evidence>
<dbReference type="Pfam" id="PF00155">
    <property type="entry name" value="Aminotran_1_2"/>
    <property type="match status" value="1"/>
</dbReference>
<dbReference type="InterPro" id="IPR001917">
    <property type="entry name" value="Aminotrans_II_pyridoxalP_BS"/>
</dbReference>
<protein>
    <submittedName>
        <fullName evidence="9">Aminotransferase class I/II-fold pyridoxal phosphate-dependent enzyme</fullName>
    </submittedName>
</protein>
<dbReference type="Gene3D" id="3.40.640.10">
    <property type="entry name" value="Type I PLP-dependent aspartate aminotransferase-like (Major domain)"/>
    <property type="match status" value="1"/>
</dbReference>
<evidence type="ECO:0000256" key="2">
    <source>
        <dbReference type="ARBA" id="ARBA00007970"/>
    </source>
</evidence>
<comment type="pathway">
    <text evidence="6">Amino-acid biosynthesis.</text>
</comment>
<gene>
    <name evidence="9" type="ORF">OM960_23310</name>
</gene>
<dbReference type="PANTHER" id="PTHR43643">
    <property type="entry name" value="HISTIDINOL-PHOSPHATE AMINOTRANSFERASE 2"/>
    <property type="match status" value="1"/>
</dbReference>
<name>A0ABT3J9T3_9RHOB</name>
<dbReference type="EMBL" id="JAPDOG010000044">
    <property type="protein sequence ID" value="MCW3784454.1"/>
    <property type="molecule type" value="Genomic_DNA"/>
</dbReference>
<reference evidence="9 10" key="1">
    <citation type="submission" date="2022-10" db="EMBL/GenBank/DDBJ databases">
        <title>Defluviimonas sp. CAU 1641 isolated from mud.</title>
        <authorList>
            <person name="Kim W."/>
        </authorList>
    </citation>
    <scope>NUCLEOTIDE SEQUENCE [LARGE SCALE GENOMIC DNA]</scope>
    <source>
        <strain evidence="9 10">CAU 1641</strain>
    </source>
</reference>
<dbReference type="InterPro" id="IPR015424">
    <property type="entry name" value="PyrdxlP-dep_Trfase"/>
</dbReference>
<dbReference type="SUPFAM" id="SSF53383">
    <property type="entry name" value="PLP-dependent transferases"/>
    <property type="match status" value="1"/>
</dbReference>